<name>A0A0U0WFH9_MYCBE</name>
<protein>
    <submittedName>
        <fullName evidence="6">TetR family transcriptional regulator</fullName>
    </submittedName>
</protein>
<keyword evidence="2 4" id="KW-0238">DNA-binding</keyword>
<dbReference type="Gene3D" id="1.10.357.10">
    <property type="entry name" value="Tetracycline Repressor, domain 2"/>
    <property type="match status" value="1"/>
</dbReference>
<dbReference type="AlphaFoldDB" id="A0A0U0WFH9"/>
<dbReference type="SUPFAM" id="SSF46689">
    <property type="entry name" value="Homeodomain-like"/>
    <property type="match status" value="1"/>
</dbReference>
<dbReference type="Proteomes" id="UP000198875">
    <property type="component" value="Unassembled WGS sequence"/>
</dbReference>
<dbReference type="GO" id="GO:0003700">
    <property type="term" value="F:DNA-binding transcription factor activity"/>
    <property type="evidence" value="ECO:0007669"/>
    <property type="project" value="TreeGrafter"/>
</dbReference>
<evidence type="ECO:0000256" key="1">
    <source>
        <dbReference type="ARBA" id="ARBA00023015"/>
    </source>
</evidence>
<dbReference type="InterPro" id="IPR001647">
    <property type="entry name" value="HTH_TetR"/>
</dbReference>
<evidence type="ECO:0000256" key="3">
    <source>
        <dbReference type="ARBA" id="ARBA00023163"/>
    </source>
</evidence>
<dbReference type="Pfam" id="PF16859">
    <property type="entry name" value="TetR_C_11"/>
    <property type="match status" value="1"/>
</dbReference>
<dbReference type="PANTHER" id="PTHR30055:SF148">
    <property type="entry name" value="TETR-FAMILY TRANSCRIPTIONAL REGULATOR"/>
    <property type="match status" value="1"/>
</dbReference>
<dbReference type="InterPro" id="IPR050109">
    <property type="entry name" value="HTH-type_TetR-like_transc_reg"/>
</dbReference>
<feature type="domain" description="HTH tetR-type" evidence="5">
    <location>
        <begin position="15"/>
        <end position="75"/>
    </location>
</feature>
<dbReference type="InterPro" id="IPR009057">
    <property type="entry name" value="Homeodomain-like_sf"/>
</dbReference>
<dbReference type="Pfam" id="PF00440">
    <property type="entry name" value="TetR_N"/>
    <property type="match status" value="1"/>
</dbReference>
<reference evidence="6 7" key="1">
    <citation type="submission" date="2015-03" db="EMBL/GenBank/DDBJ databases">
        <authorList>
            <person name="Murphy D."/>
        </authorList>
    </citation>
    <scope>NUCLEOTIDE SEQUENCE [LARGE SCALE GENOMIC DNA]</scope>
    <source>
        <strain evidence="6 7">DSM 44277</strain>
    </source>
</reference>
<dbReference type="PROSITE" id="PS50977">
    <property type="entry name" value="HTH_TETR_2"/>
    <property type="match status" value="1"/>
</dbReference>
<evidence type="ECO:0000259" key="5">
    <source>
        <dbReference type="PROSITE" id="PS50977"/>
    </source>
</evidence>
<dbReference type="OrthoDB" id="9796019at2"/>
<dbReference type="PANTHER" id="PTHR30055">
    <property type="entry name" value="HTH-TYPE TRANSCRIPTIONAL REGULATOR RUTR"/>
    <property type="match status" value="1"/>
</dbReference>
<keyword evidence="1" id="KW-0805">Transcription regulation</keyword>
<keyword evidence="3" id="KW-0804">Transcription</keyword>
<dbReference type="InterPro" id="IPR036271">
    <property type="entry name" value="Tet_transcr_reg_TetR-rel_C_sf"/>
</dbReference>
<dbReference type="GO" id="GO:0000976">
    <property type="term" value="F:transcription cis-regulatory region binding"/>
    <property type="evidence" value="ECO:0007669"/>
    <property type="project" value="TreeGrafter"/>
</dbReference>
<feature type="DNA-binding region" description="H-T-H motif" evidence="4">
    <location>
        <begin position="38"/>
        <end position="57"/>
    </location>
</feature>
<evidence type="ECO:0000256" key="2">
    <source>
        <dbReference type="ARBA" id="ARBA00023125"/>
    </source>
</evidence>
<dbReference type="InterPro" id="IPR011075">
    <property type="entry name" value="TetR_C"/>
</dbReference>
<dbReference type="RefSeq" id="WP_085180118.1">
    <property type="nucleotide sequence ID" value="NZ_CSTD01000007.1"/>
</dbReference>
<organism evidence="6 7">
    <name type="scientific">Mycobacterium bohemicum DSM 44277</name>
    <dbReference type="NCBI Taxonomy" id="1236609"/>
    <lineage>
        <taxon>Bacteria</taxon>
        <taxon>Bacillati</taxon>
        <taxon>Actinomycetota</taxon>
        <taxon>Actinomycetes</taxon>
        <taxon>Mycobacteriales</taxon>
        <taxon>Mycobacteriaceae</taxon>
        <taxon>Mycobacterium</taxon>
    </lineage>
</organism>
<dbReference type="EMBL" id="CSTD01000007">
    <property type="protein sequence ID" value="CPR13364.1"/>
    <property type="molecule type" value="Genomic_DNA"/>
</dbReference>
<sequence>MSDPGVRRRTGGRSARVREAVLKVTLQAVAEHGADRVSIGEIARQAEVHETSIYRRWPTKEHLVLDALLDYSEAKLPIPDTGTLRGDLVTFATEVAAYLDSPLGRTLVRSMAVAGDDDTLVAGRARFWESRFDLANTMIARAKERGEVPTDLDAALALELVVAPLHFRALLTRQPIDAHRIAQLVDALLTGLAG</sequence>
<evidence type="ECO:0000313" key="6">
    <source>
        <dbReference type="EMBL" id="CPR13364.1"/>
    </source>
</evidence>
<accession>A0A0U0WFH9</accession>
<evidence type="ECO:0000313" key="7">
    <source>
        <dbReference type="Proteomes" id="UP000198875"/>
    </source>
</evidence>
<gene>
    <name evidence="6" type="ORF">BN971_04674</name>
</gene>
<evidence type="ECO:0000256" key="4">
    <source>
        <dbReference type="PROSITE-ProRule" id="PRU00335"/>
    </source>
</evidence>
<dbReference type="SUPFAM" id="SSF48498">
    <property type="entry name" value="Tetracyclin repressor-like, C-terminal domain"/>
    <property type="match status" value="1"/>
</dbReference>
<dbReference type="Gene3D" id="1.10.10.60">
    <property type="entry name" value="Homeodomain-like"/>
    <property type="match status" value="1"/>
</dbReference>
<proteinExistence type="predicted"/>